<dbReference type="GO" id="GO:0022627">
    <property type="term" value="C:cytosolic small ribosomal subunit"/>
    <property type="evidence" value="ECO:0007669"/>
    <property type="project" value="TreeGrafter"/>
</dbReference>
<dbReference type="Proteomes" id="UP000465785">
    <property type="component" value="Chromosome"/>
</dbReference>
<dbReference type="PANTHER" id="PTHR33231:SF1">
    <property type="entry name" value="30S RIBOSOMAL PROTEIN"/>
    <property type="match status" value="1"/>
</dbReference>
<dbReference type="GO" id="GO:0045900">
    <property type="term" value="P:negative regulation of translational elongation"/>
    <property type="evidence" value="ECO:0007669"/>
    <property type="project" value="TreeGrafter"/>
</dbReference>
<dbReference type="PANTHER" id="PTHR33231">
    <property type="entry name" value="30S RIBOSOMAL PROTEIN"/>
    <property type="match status" value="1"/>
</dbReference>
<evidence type="ECO:0000313" key="4">
    <source>
        <dbReference type="Proteomes" id="UP000465785"/>
    </source>
</evidence>
<evidence type="ECO:0000259" key="2">
    <source>
        <dbReference type="Pfam" id="PF16321"/>
    </source>
</evidence>
<feature type="domain" description="Sigma 54 modulation/S30EA ribosomal protein C-terminal" evidence="2">
    <location>
        <begin position="155"/>
        <end position="210"/>
    </location>
</feature>
<dbReference type="EMBL" id="AP022601">
    <property type="protein sequence ID" value="BBY90470.1"/>
    <property type="molecule type" value="Genomic_DNA"/>
</dbReference>
<dbReference type="InterPro" id="IPR038416">
    <property type="entry name" value="Ribosom_S30AE_C_sf"/>
</dbReference>
<dbReference type="Gene3D" id="3.30.505.50">
    <property type="entry name" value="Sigma 54 modulation/S30EA ribosomal protein, C-terminal domain"/>
    <property type="match status" value="2"/>
</dbReference>
<gene>
    <name evidence="3" type="ORF">MGALJ_01390</name>
</gene>
<reference evidence="3 4" key="1">
    <citation type="journal article" date="2019" name="Emerg. Microbes Infect.">
        <title>Comprehensive subspecies identification of 175 nontuberculous mycobacteria species based on 7547 genomic profiles.</title>
        <authorList>
            <person name="Matsumoto Y."/>
            <person name="Kinjo T."/>
            <person name="Motooka D."/>
            <person name="Nabeya D."/>
            <person name="Jung N."/>
            <person name="Uechi K."/>
            <person name="Horii T."/>
            <person name="Iida T."/>
            <person name="Fujita J."/>
            <person name="Nakamura S."/>
        </authorList>
    </citation>
    <scope>NUCLEOTIDE SEQUENCE [LARGE SCALE GENOMIC DNA]</scope>
    <source>
        <strain evidence="3 4">JCM 6399</strain>
    </source>
</reference>
<dbReference type="InterPro" id="IPR032528">
    <property type="entry name" value="Ribosom_S30AE_C"/>
</dbReference>
<keyword evidence="4" id="KW-1185">Reference proteome</keyword>
<dbReference type="Pfam" id="PF16321">
    <property type="entry name" value="Ribosom_S30AE_C"/>
    <property type="match status" value="2"/>
</dbReference>
<dbReference type="KEGG" id="mgau:MGALJ_01390"/>
<name>A0A9W4B3U1_9MYCO</name>
<dbReference type="Gene3D" id="3.30.160.100">
    <property type="entry name" value="Ribosome hibernation promotion factor-like"/>
    <property type="match status" value="1"/>
</dbReference>
<dbReference type="AlphaFoldDB" id="A0A9W4B3U1"/>
<dbReference type="InterPro" id="IPR036567">
    <property type="entry name" value="RHF-like"/>
</dbReference>
<organism evidence="3 4">
    <name type="scientific">Mycobacterium gallinarum</name>
    <dbReference type="NCBI Taxonomy" id="39689"/>
    <lineage>
        <taxon>Bacteria</taxon>
        <taxon>Bacillati</taxon>
        <taxon>Actinomycetota</taxon>
        <taxon>Actinomycetes</taxon>
        <taxon>Mycobacteriales</taxon>
        <taxon>Mycobacteriaceae</taxon>
        <taxon>Mycobacterium</taxon>
    </lineage>
</organism>
<sequence>MTEDPRIRTGLRRINEVMTHNVDSPPVDVDVTTHGVLPGAADYARSKIGGLGKFAHQPVLHAHVKLTRHRDPAIFRPVVAQANLDVQGRLVRAQAEGVTAREAIDRLAARLRHQLGHAAEHWKATRGAIRPTAAYPWQHGSRPTRRPSHFPRPVDERRVIRRKSFAMAPCTVDEAALEMDLLDYDFHLFNEKASGVAGVLYRGGPTGYRLAQVAPPTSPDVLAPYELPLTISPHPAPCITVEQAAERLGLLGLPFLFFIDARQGRAAVLYLRCDGHYGFITPAG</sequence>
<proteinExistence type="predicted"/>
<keyword evidence="1" id="KW-0810">Translation regulation</keyword>
<feature type="domain" description="Sigma 54 modulation/S30EA ribosomal protein C-terminal" evidence="2">
    <location>
        <begin position="234"/>
        <end position="278"/>
    </location>
</feature>
<protein>
    <recommendedName>
        <fullName evidence="2">Sigma 54 modulation/S30EA ribosomal protein C-terminal domain-containing protein</fullName>
    </recommendedName>
</protein>
<dbReference type="GO" id="GO:0043024">
    <property type="term" value="F:ribosomal small subunit binding"/>
    <property type="evidence" value="ECO:0007669"/>
    <property type="project" value="TreeGrafter"/>
</dbReference>
<evidence type="ECO:0000256" key="1">
    <source>
        <dbReference type="ARBA" id="ARBA00022845"/>
    </source>
</evidence>
<dbReference type="Pfam" id="PF02482">
    <property type="entry name" value="Ribosomal_S30AE"/>
    <property type="match status" value="1"/>
</dbReference>
<accession>A0A9W4B3U1</accession>
<evidence type="ECO:0000313" key="3">
    <source>
        <dbReference type="EMBL" id="BBY90470.1"/>
    </source>
</evidence>
<dbReference type="SUPFAM" id="SSF69754">
    <property type="entry name" value="Ribosome binding protein Y (YfiA homologue)"/>
    <property type="match status" value="1"/>
</dbReference>
<dbReference type="InterPro" id="IPR003489">
    <property type="entry name" value="RHF/RaiA"/>
</dbReference>
<dbReference type="InterPro" id="IPR050574">
    <property type="entry name" value="HPF/YfiA_ribosome-assoc"/>
</dbReference>